<dbReference type="Gene3D" id="1.10.240.10">
    <property type="entry name" value="Tyrosyl-Transfer RNA Synthetase"/>
    <property type="match status" value="1"/>
</dbReference>
<dbReference type="EMBL" id="BBLT01000001">
    <property type="protein sequence ID" value="GAL83538.1"/>
    <property type="molecule type" value="Genomic_DNA"/>
</dbReference>
<keyword evidence="6 12" id="KW-0694">RNA-binding</keyword>
<dbReference type="InterPro" id="IPR002307">
    <property type="entry name" value="Tyr-tRNA-ligase"/>
</dbReference>
<dbReference type="InterPro" id="IPR002305">
    <property type="entry name" value="aa-tRNA-synth_Ic"/>
</dbReference>
<evidence type="ECO:0000313" key="14">
    <source>
        <dbReference type="EMBL" id="GAL83538.1"/>
    </source>
</evidence>
<keyword evidence="4 11" id="KW-0547">Nucleotide-binding</keyword>
<feature type="short sequence motif" description="'KMSKS' region" evidence="11">
    <location>
        <begin position="227"/>
        <end position="231"/>
    </location>
</feature>
<feature type="binding site" evidence="11">
    <location>
        <position position="230"/>
    </location>
    <ligand>
        <name>ATP</name>
        <dbReference type="ChEBI" id="CHEBI:30616"/>
    </ligand>
</feature>
<dbReference type="eggNOG" id="COG0162">
    <property type="taxonomic scope" value="Bacteria"/>
</dbReference>
<keyword evidence="3 11" id="KW-0436">Ligase</keyword>
<dbReference type="GO" id="GO:0003723">
    <property type="term" value="F:RNA binding"/>
    <property type="evidence" value="ECO:0007669"/>
    <property type="project" value="UniProtKB-KW"/>
</dbReference>
<dbReference type="FunFam" id="3.40.50.620:FF:000008">
    <property type="entry name" value="Tyrosine--tRNA ligase"/>
    <property type="match status" value="1"/>
</dbReference>
<dbReference type="GO" id="GO:0005829">
    <property type="term" value="C:cytosol"/>
    <property type="evidence" value="ECO:0007669"/>
    <property type="project" value="TreeGrafter"/>
</dbReference>
<dbReference type="AlphaFoldDB" id="A0A098LBC2"/>
<feature type="binding site" evidence="11">
    <location>
        <position position="33"/>
    </location>
    <ligand>
        <name>L-tyrosine</name>
        <dbReference type="ChEBI" id="CHEBI:58315"/>
    </ligand>
</feature>
<evidence type="ECO:0000256" key="8">
    <source>
        <dbReference type="ARBA" id="ARBA00023146"/>
    </source>
</evidence>
<evidence type="ECO:0000256" key="10">
    <source>
        <dbReference type="ARBA" id="ARBA00060965"/>
    </source>
</evidence>
<dbReference type="InterPro" id="IPR024088">
    <property type="entry name" value="Tyr-tRNA-ligase_bac-type"/>
</dbReference>
<dbReference type="PROSITE" id="PS50889">
    <property type="entry name" value="S4"/>
    <property type="match status" value="1"/>
</dbReference>
<feature type="domain" description="Tyrosine--tRNA ligase SYY-like C-terminal" evidence="13">
    <location>
        <begin position="338"/>
        <end position="422"/>
    </location>
</feature>
<comment type="similarity">
    <text evidence="10 11">Belongs to the class-I aminoacyl-tRNA synthetase family. TyrS type 1 subfamily.</text>
</comment>
<name>A0A098LBC2_9BACT</name>
<comment type="caution">
    <text evidence="14">The sequence shown here is derived from an EMBL/GenBank/DDBJ whole genome shotgun (WGS) entry which is preliminary data.</text>
</comment>
<dbReference type="OrthoDB" id="9804243at2"/>
<dbReference type="PANTHER" id="PTHR11766:SF0">
    <property type="entry name" value="TYROSINE--TRNA LIGASE, MITOCHONDRIAL"/>
    <property type="match status" value="1"/>
</dbReference>
<comment type="catalytic activity">
    <reaction evidence="9 11">
        <text>tRNA(Tyr) + L-tyrosine + ATP = L-tyrosyl-tRNA(Tyr) + AMP + diphosphate + H(+)</text>
        <dbReference type="Rhea" id="RHEA:10220"/>
        <dbReference type="Rhea" id="RHEA-COMP:9706"/>
        <dbReference type="Rhea" id="RHEA-COMP:9707"/>
        <dbReference type="ChEBI" id="CHEBI:15378"/>
        <dbReference type="ChEBI" id="CHEBI:30616"/>
        <dbReference type="ChEBI" id="CHEBI:33019"/>
        <dbReference type="ChEBI" id="CHEBI:58315"/>
        <dbReference type="ChEBI" id="CHEBI:78442"/>
        <dbReference type="ChEBI" id="CHEBI:78536"/>
        <dbReference type="ChEBI" id="CHEBI:456215"/>
        <dbReference type="EC" id="6.1.1.1"/>
    </reaction>
</comment>
<evidence type="ECO:0000256" key="9">
    <source>
        <dbReference type="ARBA" id="ARBA00048248"/>
    </source>
</evidence>
<protein>
    <recommendedName>
        <fullName evidence="11">Tyrosine--tRNA ligase</fullName>
        <ecNumber evidence="11">6.1.1.1</ecNumber>
    </recommendedName>
    <alternativeName>
        <fullName evidence="11">Tyrosyl-tRNA synthetase</fullName>
        <shortName evidence="11">TyrRS</shortName>
    </alternativeName>
</protein>
<dbReference type="Gene3D" id="3.10.290.10">
    <property type="entry name" value="RNA-binding S4 domain"/>
    <property type="match status" value="1"/>
</dbReference>
<evidence type="ECO:0000256" key="4">
    <source>
        <dbReference type="ARBA" id="ARBA00022741"/>
    </source>
</evidence>
<dbReference type="RefSeq" id="WP_045458553.1">
    <property type="nucleotide sequence ID" value="NZ_BBLT01000001.1"/>
</dbReference>
<dbReference type="Gene3D" id="3.40.50.620">
    <property type="entry name" value="HUPs"/>
    <property type="match status" value="1"/>
</dbReference>
<dbReference type="SUPFAM" id="SSF52374">
    <property type="entry name" value="Nucleotidylyl transferase"/>
    <property type="match status" value="1"/>
</dbReference>
<dbReference type="InterPro" id="IPR024107">
    <property type="entry name" value="Tyr-tRNA-ligase_bac_1"/>
</dbReference>
<dbReference type="Proteomes" id="UP000030185">
    <property type="component" value="Unassembled WGS sequence"/>
</dbReference>
<evidence type="ECO:0000256" key="1">
    <source>
        <dbReference type="ARBA" id="ARBA00004496"/>
    </source>
</evidence>
<dbReference type="STRING" id="153721.MYP_765"/>
<dbReference type="Pfam" id="PF00579">
    <property type="entry name" value="tRNA-synt_1b"/>
    <property type="match status" value="1"/>
</dbReference>
<evidence type="ECO:0000256" key="5">
    <source>
        <dbReference type="ARBA" id="ARBA00022840"/>
    </source>
</evidence>
<feature type="binding site" evidence="11">
    <location>
        <position position="171"/>
    </location>
    <ligand>
        <name>L-tyrosine</name>
        <dbReference type="ChEBI" id="CHEBI:58315"/>
    </ligand>
</feature>
<dbReference type="InterPro" id="IPR054608">
    <property type="entry name" value="SYY-like_C"/>
</dbReference>
<dbReference type="PRINTS" id="PR01040">
    <property type="entry name" value="TRNASYNTHTYR"/>
</dbReference>
<feature type="binding site" evidence="11">
    <location>
        <position position="167"/>
    </location>
    <ligand>
        <name>L-tyrosine</name>
        <dbReference type="ChEBI" id="CHEBI:58315"/>
    </ligand>
</feature>
<reference evidence="14 15" key="1">
    <citation type="submission" date="2014-09" db="EMBL/GenBank/DDBJ databases">
        <title>Sporocytophaga myxococcoides PG-01 genome sequencing.</title>
        <authorList>
            <person name="Liu L."/>
            <person name="Gao P.J."/>
            <person name="Chen G.J."/>
            <person name="Wang L.S."/>
        </authorList>
    </citation>
    <scope>NUCLEOTIDE SEQUENCE [LARGE SCALE GENOMIC DNA]</scope>
    <source>
        <strain evidence="14 15">PG-01</strain>
    </source>
</reference>
<dbReference type="InterPro" id="IPR014729">
    <property type="entry name" value="Rossmann-like_a/b/a_fold"/>
</dbReference>
<evidence type="ECO:0000256" key="7">
    <source>
        <dbReference type="ARBA" id="ARBA00022917"/>
    </source>
</evidence>
<proteinExistence type="inferred from homology"/>
<evidence type="ECO:0000256" key="11">
    <source>
        <dbReference type="HAMAP-Rule" id="MF_02006"/>
    </source>
</evidence>
<dbReference type="CDD" id="cd00805">
    <property type="entry name" value="TyrRS_core"/>
    <property type="match status" value="1"/>
</dbReference>
<dbReference type="PANTHER" id="PTHR11766">
    <property type="entry name" value="TYROSYL-TRNA SYNTHETASE"/>
    <property type="match status" value="1"/>
</dbReference>
<dbReference type="HAMAP" id="MF_02006">
    <property type="entry name" value="Tyr_tRNA_synth_type1"/>
    <property type="match status" value="1"/>
</dbReference>
<dbReference type="GO" id="GO:0006437">
    <property type="term" value="P:tyrosyl-tRNA aminoacylation"/>
    <property type="evidence" value="ECO:0007669"/>
    <property type="project" value="UniProtKB-UniRule"/>
</dbReference>
<keyword evidence="15" id="KW-1185">Reference proteome</keyword>
<dbReference type="SUPFAM" id="SSF55174">
    <property type="entry name" value="Alpha-L RNA-binding motif"/>
    <property type="match status" value="1"/>
</dbReference>
<comment type="subcellular location">
    <subcellularLocation>
        <location evidence="1 11">Cytoplasm</location>
    </subcellularLocation>
</comment>
<dbReference type="FunFam" id="1.10.240.10:FF:000001">
    <property type="entry name" value="Tyrosine--tRNA ligase"/>
    <property type="match status" value="1"/>
</dbReference>
<dbReference type="GO" id="GO:0004831">
    <property type="term" value="F:tyrosine-tRNA ligase activity"/>
    <property type="evidence" value="ECO:0007669"/>
    <property type="project" value="UniProtKB-UniRule"/>
</dbReference>
<keyword evidence="7 11" id="KW-0648">Protein biosynthesis</keyword>
<dbReference type="Pfam" id="PF22421">
    <property type="entry name" value="SYY_C-terminal"/>
    <property type="match status" value="1"/>
</dbReference>
<keyword evidence="2 11" id="KW-0963">Cytoplasm</keyword>
<organism evidence="14 15">
    <name type="scientific">Sporocytophaga myxococcoides</name>
    <dbReference type="NCBI Taxonomy" id="153721"/>
    <lineage>
        <taxon>Bacteria</taxon>
        <taxon>Pseudomonadati</taxon>
        <taxon>Bacteroidota</taxon>
        <taxon>Cytophagia</taxon>
        <taxon>Cytophagales</taxon>
        <taxon>Cytophagaceae</taxon>
        <taxon>Sporocytophaga</taxon>
    </lineage>
</organism>
<evidence type="ECO:0000313" key="15">
    <source>
        <dbReference type="Proteomes" id="UP000030185"/>
    </source>
</evidence>
<comment type="subunit">
    <text evidence="11">Homodimer.</text>
</comment>
<gene>
    <name evidence="11" type="primary">tyrS</name>
    <name evidence="14" type="ORF">MYP_765</name>
</gene>
<dbReference type="InterPro" id="IPR036986">
    <property type="entry name" value="S4_RNA-bd_sf"/>
</dbReference>
<keyword evidence="8 11" id="KW-0030">Aminoacyl-tRNA synthetase</keyword>
<dbReference type="GO" id="GO:0042803">
    <property type="term" value="F:protein homodimerization activity"/>
    <property type="evidence" value="ECO:0007669"/>
    <property type="project" value="UniProtKB-ARBA"/>
</dbReference>
<evidence type="ECO:0000256" key="6">
    <source>
        <dbReference type="ARBA" id="ARBA00022884"/>
    </source>
</evidence>
<comment type="function">
    <text evidence="11">Catalyzes the attachment of tyrosine to tRNA(Tyr) in a two-step reaction: tyrosine is first activated by ATP to form Tyr-AMP and then transferred to the acceptor end of tRNA(Tyr).</text>
</comment>
<dbReference type="GO" id="GO:0005524">
    <property type="term" value="F:ATP binding"/>
    <property type="evidence" value="ECO:0007669"/>
    <property type="project" value="UniProtKB-UniRule"/>
</dbReference>
<evidence type="ECO:0000256" key="12">
    <source>
        <dbReference type="PROSITE-ProRule" id="PRU00182"/>
    </source>
</evidence>
<evidence type="ECO:0000259" key="13">
    <source>
        <dbReference type="Pfam" id="PF22421"/>
    </source>
</evidence>
<dbReference type="EC" id="6.1.1.1" evidence="11"/>
<keyword evidence="5 11" id="KW-0067">ATP-binding</keyword>
<dbReference type="NCBIfam" id="TIGR00234">
    <property type="entry name" value="tyrS"/>
    <property type="match status" value="1"/>
</dbReference>
<feature type="short sequence motif" description="'HIGH' region" evidence="11">
    <location>
        <begin position="38"/>
        <end position="47"/>
    </location>
</feature>
<evidence type="ECO:0000256" key="3">
    <source>
        <dbReference type="ARBA" id="ARBA00022598"/>
    </source>
</evidence>
<accession>A0A098LBC2</accession>
<evidence type="ECO:0000256" key="2">
    <source>
        <dbReference type="ARBA" id="ARBA00022490"/>
    </source>
</evidence>
<sequence>MKNFVEELKWRGMVHDIMPGTEELLNKGITAGYIGFDPTASSLTVGNLVQVMILVHFQNAGHKPVALVGGATGMIGDPSGKSEERKLLSEETLTHNQNCVKKQLTKFLSFTGENAAEVVNNYDWFKDFSFIGFLRDVGKHLTVNYMMSKESVKKRLETGISFTEFSYQLLQGYDYLHLYKNKNCRLQMGGSDQWGNITAGTELVRRMEGGEAFALTTPLLTKADGTKFGKSEGGNIWLDPSMTSPYKFYQFWLNSADDDAKKFIRIFTLKTKEDIEALEKEHETAPHMRILQKALAEEITTRVHSKEDYITAVKASEILFGKSTTEDLESLDEDTLLSVFEGVPQVEITKDLLAETPTITDLLSVATGNVIFTSKGEARKMITGGGVSINKIKIESEQRIDYKLLQDKYLLVQKGKKNYFLLKVN</sequence>